<reference evidence="1" key="1">
    <citation type="submission" date="2021-02" db="EMBL/GenBank/DDBJ databases">
        <authorList>
            <person name="Nowell W R."/>
        </authorList>
    </citation>
    <scope>NUCLEOTIDE SEQUENCE</scope>
</reference>
<dbReference type="SUPFAM" id="SSF53822">
    <property type="entry name" value="Periplasmic binding protein-like I"/>
    <property type="match status" value="1"/>
</dbReference>
<feature type="non-terminal residue" evidence="1">
    <location>
        <position position="1"/>
    </location>
</feature>
<sequence>TNLILQNAIDLDILSPQFIWLLTSNISLTSLNNLTSTSTSNNKLNGLILIEPFIDLNNINQTLLNQAFDIWNKYESTTFPGINYVDYYALFTFDATWLLIQSLKQLCSTYSNSSCIQFLNNSFCFNKYFINSNKLFNLINNLHYFGVTG</sequence>
<dbReference type="EMBL" id="CAJOAZ010031008">
    <property type="protein sequence ID" value="CAF4437224.1"/>
    <property type="molecule type" value="Genomic_DNA"/>
</dbReference>
<dbReference type="Gene3D" id="3.40.50.2300">
    <property type="match status" value="2"/>
</dbReference>
<dbReference type="InterPro" id="IPR028082">
    <property type="entry name" value="Peripla_BP_I"/>
</dbReference>
<evidence type="ECO:0000313" key="2">
    <source>
        <dbReference type="Proteomes" id="UP000663844"/>
    </source>
</evidence>
<feature type="non-terminal residue" evidence="1">
    <location>
        <position position="149"/>
    </location>
</feature>
<proteinExistence type="predicted"/>
<evidence type="ECO:0000313" key="1">
    <source>
        <dbReference type="EMBL" id="CAF4437224.1"/>
    </source>
</evidence>
<dbReference type="AlphaFoldDB" id="A0A820RLF2"/>
<dbReference type="Proteomes" id="UP000663844">
    <property type="component" value="Unassembled WGS sequence"/>
</dbReference>
<comment type="caution">
    <text evidence="1">The sequence shown here is derived from an EMBL/GenBank/DDBJ whole genome shotgun (WGS) entry which is preliminary data.</text>
</comment>
<name>A0A820RLF2_9BILA</name>
<organism evidence="1 2">
    <name type="scientific">Adineta steineri</name>
    <dbReference type="NCBI Taxonomy" id="433720"/>
    <lineage>
        <taxon>Eukaryota</taxon>
        <taxon>Metazoa</taxon>
        <taxon>Spiralia</taxon>
        <taxon>Gnathifera</taxon>
        <taxon>Rotifera</taxon>
        <taxon>Eurotatoria</taxon>
        <taxon>Bdelloidea</taxon>
        <taxon>Adinetida</taxon>
        <taxon>Adinetidae</taxon>
        <taxon>Adineta</taxon>
    </lineage>
</organism>
<gene>
    <name evidence="1" type="ORF">OXD698_LOCUS53598</name>
</gene>
<accession>A0A820RLF2</accession>
<protein>
    <submittedName>
        <fullName evidence="1">Uncharacterized protein</fullName>
    </submittedName>
</protein>